<keyword evidence="3" id="KW-1185">Reference proteome</keyword>
<dbReference type="Proteomes" id="UP000063234">
    <property type="component" value="Chromosome"/>
</dbReference>
<keyword evidence="1" id="KW-0812">Transmembrane</keyword>
<accession>A0A0S3QS86</accession>
<keyword evidence="1" id="KW-0472">Membrane</keyword>
<evidence type="ECO:0000256" key="1">
    <source>
        <dbReference type="SAM" id="Phobius"/>
    </source>
</evidence>
<keyword evidence="1" id="KW-1133">Transmembrane helix</keyword>
<organism evidence="2 3">
    <name type="scientific">Thermosulfidibacter takaii (strain DSM 17441 / JCM 13301 / NBRC 103674 / ABI70S6)</name>
    <dbReference type="NCBI Taxonomy" id="1298851"/>
    <lineage>
        <taxon>Bacteria</taxon>
        <taxon>Pseudomonadati</taxon>
        <taxon>Thermosulfidibacterota</taxon>
        <taxon>Thermosulfidibacteria</taxon>
        <taxon>Thermosulfidibacterales</taxon>
        <taxon>Thermosulfidibacteraceae</taxon>
    </lineage>
</organism>
<dbReference type="EMBL" id="AP013035">
    <property type="protein sequence ID" value="BAT71177.1"/>
    <property type="molecule type" value="Genomic_DNA"/>
</dbReference>
<evidence type="ECO:0000313" key="2">
    <source>
        <dbReference type="EMBL" id="BAT71177.1"/>
    </source>
</evidence>
<reference evidence="3" key="1">
    <citation type="journal article" date="2018" name="Science">
        <title>A primordial and reversible TCA cycle in a facultatively chemolithoautotrophic thermophile.</title>
        <authorList>
            <person name="Nunoura T."/>
            <person name="Chikaraishi Y."/>
            <person name="Izaki R."/>
            <person name="Suwa T."/>
            <person name="Sato T."/>
            <person name="Harada T."/>
            <person name="Mori K."/>
            <person name="Kato Y."/>
            <person name="Miyazaki M."/>
            <person name="Shimamura S."/>
            <person name="Yanagawa K."/>
            <person name="Shuto A."/>
            <person name="Ohkouchi N."/>
            <person name="Fujita N."/>
            <person name="Takaki Y."/>
            <person name="Atomi H."/>
            <person name="Takai K."/>
        </authorList>
    </citation>
    <scope>NUCLEOTIDE SEQUENCE [LARGE SCALE GENOMIC DNA]</scope>
    <source>
        <strain evidence="3">DSM 17441 / JCM 13301 / NBRC 103674 / ABI70S6</strain>
    </source>
</reference>
<dbReference type="KEGG" id="ttk:TST_0369"/>
<name>A0A0S3QS86_THET7</name>
<gene>
    <name evidence="2" type="ORF">TST_0369</name>
</gene>
<dbReference type="AlphaFoldDB" id="A0A0S3QS86"/>
<dbReference type="RefSeq" id="WP_068549098.1">
    <property type="nucleotide sequence ID" value="NZ_AP013035.1"/>
</dbReference>
<sequence>MAKILIKRLPSSYHGLVDVRKVPDKYLRKVVEVALQERPDIPQPFAFGFRKYSEDEAKMTVSVSVARSEEVLEVLKEHPEADCIVTEEVAFASYISKINGGLAWGAIADENLNLFLVDKGCVIYSTVIPYADTESANELVNNTLRYALTLVPKLPEKGFVTGNHAERFASEELIVPFEVVESFSCDVSDVADYNLIPPEILKKRRERRFAKLVALSTFLFSLAFLVLAGWNWKQAMGISKELEAKRPKIFKIYEDYRQLISLRQQVQNTLNEIKKEADAKESFLTILAAYNVASLVQGRSGLAFDSLDVNGNEITLKGKVKMNSKSEGFLKYLRLVQQLGDDKFVLVRQDFDPVKETFLITLKVRNES</sequence>
<feature type="transmembrane region" description="Helical" evidence="1">
    <location>
        <begin position="212"/>
        <end position="232"/>
    </location>
</feature>
<protein>
    <submittedName>
        <fullName evidence="2">Uncharacterized protein</fullName>
    </submittedName>
</protein>
<evidence type="ECO:0000313" key="3">
    <source>
        <dbReference type="Proteomes" id="UP000063234"/>
    </source>
</evidence>
<dbReference type="STRING" id="1298851.TST_0369"/>
<proteinExistence type="predicted"/>